<gene>
    <name evidence="1" type="ORF">SDC9_104593</name>
</gene>
<reference evidence="1" key="1">
    <citation type="submission" date="2019-08" db="EMBL/GenBank/DDBJ databases">
        <authorList>
            <person name="Kucharzyk K."/>
            <person name="Murdoch R.W."/>
            <person name="Higgins S."/>
            <person name="Loffler F."/>
        </authorList>
    </citation>
    <scope>NUCLEOTIDE SEQUENCE</scope>
</reference>
<protein>
    <submittedName>
        <fullName evidence="1">Uncharacterized protein</fullName>
    </submittedName>
</protein>
<accession>A0A645AX77</accession>
<organism evidence="1">
    <name type="scientific">bioreactor metagenome</name>
    <dbReference type="NCBI Taxonomy" id="1076179"/>
    <lineage>
        <taxon>unclassified sequences</taxon>
        <taxon>metagenomes</taxon>
        <taxon>ecological metagenomes</taxon>
    </lineage>
</organism>
<comment type="caution">
    <text evidence="1">The sequence shown here is derived from an EMBL/GenBank/DDBJ whole genome shotgun (WGS) entry which is preliminary data.</text>
</comment>
<dbReference type="AlphaFoldDB" id="A0A645AX77"/>
<sequence>MVTTVTATAVTITFSAETAIEEGKIITLAVTNFAPETTAPDITG</sequence>
<proteinExistence type="predicted"/>
<dbReference type="EMBL" id="VSSQ01016436">
    <property type="protein sequence ID" value="MPM57770.1"/>
    <property type="molecule type" value="Genomic_DNA"/>
</dbReference>
<name>A0A645AX77_9ZZZZ</name>
<evidence type="ECO:0000313" key="1">
    <source>
        <dbReference type="EMBL" id="MPM57770.1"/>
    </source>
</evidence>